<evidence type="ECO:0000313" key="4">
    <source>
        <dbReference type="EMBL" id="MCC2175845.1"/>
    </source>
</evidence>
<dbReference type="InterPro" id="IPR056798">
    <property type="entry name" value="ADH_Fe_C"/>
</dbReference>
<keyword evidence="5" id="KW-1185">Reference proteome</keyword>
<organism evidence="4 5">
    <name type="scientific">Agathobaculum butyriciproducens</name>
    <dbReference type="NCBI Taxonomy" id="1628085"/>
    <lineage>
        <taxon>Bacteria</taxon>
        <taxon>Bacillati</taxon>
        <taxon>Bacillota</taxon>
        <taxon>Clostridia</taxon>
        <taxon>Eubacteriales</taxon>
        <taxon>Butyricicoccaceae</taxon>
        <taxon>Agathobaculum</taxon>
    </lineage>
</organism>
<dbReference type="RefSeq" id="WP_118284604.1">
    <property type="nucleotide sequence ID" value="NZ_DBFWFK010000111.1"/>
</dbReference>
<dbReference type="InterPro" id="IPR001670">
    <property type="entry name" value="ADH_Fe/GldA"/>
</dbReference>
<gene>
    <name evidence="4" type="ORF">LKD22_01655</name>
</gene>
<dbReference type="FunFam" id="3.40.50.1970:FF:000003">
    <property type="entry name" value="Alcohol dehydrogenase, iron-containing"/>
    <property type="match status" value="1"/>
</dbReference>
<evidence type="ECO:0000256" key="1">
    <source>
        <dbReference type="ARBA" id="ARBA00023002"/>
    </source>
</evidence>
<dbReference type="EMBL" id="JAJEPX010000002">
    <property type="protein sequence ID" value="MCC2175845.1"/>
    <property type="molecule type" value="Genomic_DNA"/>
</dbReference>
<dbReference type="Gene3D" id="3.40.50.1970">
    <property type="match status" value="1"/>
</dbReference>
<feature type="domain" description="Fe-containing alcohol dehydrogenase-like C-terminal" evidence="3">
    <location>
        <begin position="193"/>
        <end position="389"/>
    </location>
</feature>
<protein>
    <submittedName>
        <fullName evidence="4">Iron-containing alcohol dehydrogenase</fullName>
    </submittedName>
</protein>
<evidence type="ECO:0000259" key="2">
    <source>
        <dbReference type="Pfam" id="PF00465"/>
    </source>
</evidence>
<accession>A0AAW4W3W7</accession>
<dbReference type="GO" id="GO:0008106">
    <property type="term" value="F:alcohol dehydrogenase (NADP+) activity"/>
    <property type="evidence" value="ECO:0007669"/>
    <property type="project" value="TreeGrafter"/>
</dbReference>
<sequence>MLNFNLHTTTEIVFGKDIEEQIGPRLKELGAHRILVHFGGSSARTSGLLDRVEKSLFAAGLAFVELGGVSPNPKVSLVRKGIALAEREGIDFVLAVGGGSVIDSAKAIAMGVATKTDPWQFASTGTKPDTTLPVGTVLTLAASGSESSNSCVLTNEETKEKRGITSETNRPRISFLDPENTYTVSKFQTGCGIVDIMMHTLERYLTPEGGESDITDRIAEGLLIAVRDAGRRAIANPRDYEARASLMWAGSVSHNDYTGCGRKRLFPVHKLEHELSAFRDEIAHGAGLSVLFPAWALYEMKNDFPRFAQLANRVFGVEMDFHHPERTAREGILTMKRFFEEIGMPTHLAQLGIKPENYAQLAANTVRTVKGPVKSYSALDEQAIIEIYKLAE</sequence>
<dbReference type="GO" id="GO:1990362">
    <property type="term" value="F:butanol dehydrogenase (NAD+) activity"/>
    <property type="evidence" value="ECO:0007669"/>
    <property type="project" value="InterPro"/>
</dbReference>
<dbReference type="GO" id="GO:1990002">
    <property type="term" value="F:methylglyoxal reductase (NADPH) (acetol producing) activity"/>
    <property type="evidence" value="ECO:0007669"/>
    <property type="project" value="TreeGrafter"/>
</dbReference>
<dbReference type="GeneID" id="98660706"/>
<dbReference type="SUPFAM" id="SSF56796">
    <property type="entry name" value="Dehydroquinate synthase-like"/>
    <property type="match status" value="1"/>
</dbReference>
<dbReference type="InterPro" id="IPR044731">
    <property type="entry name" value="BDH-like"/>
</dbReference>
<dbReference type="GO" id="GO:0046872">
    <property type="term" value="F:metal ion binding"/>
    <property type="evidence" value="ECO:0007669"/>
    <property type="project" value="InterPro"/>
</dbReference>
<dbReference type="Proteomes" id="UP001298753">
    <property type="component" value="Unassembled WGS sequence"/>
</dbReference>
<proteinExistence type="predicted"/>
<evidence type="ECO:0000313" key="5">
    <source>
        <dbReference type="Proteomes" id="UP001298753"/>
    </source>
</evidence>
<dbReference type="CDD" id="cd08187">
    <property type="entry name" value="BDH"/>
    <property type="match status" value="1"/>
</dbReference>
<evidence type="ECO:0000259" key="3">
    <source>
        <dbReference type="Pfam" id="PF25137"/>
    </source>
</evidence>
<dbReference type="Pfam" id="PF00465">
    <property type="entry name" value="Fe-ADH"/>
    <property type="match status" value="1"/>
</dbReference>
<dbReference type="GO" id="GO:0005829">
    <property type="term" value="C:cytosol"/>
    <property type="evidence" value="ECO:0007669"/>
    <property type="project" value="TreeGrafter"/>
</dbReference>
<dbReference type="AlphaFoldDB" id="A0AAW4W3W7"/>
<keyword evidence="1" id="KW-0560">Oxidoreductase</keyword>
<reference evidence="4 5" key="1">
    <citation type="submission" date="2021-10" db="EMBL/GenBank/DDBJ databases">
        <title>Anaerobic single-cell dispensing facilitates the cultivation of human gut bacteria.</title>
        <authorList>
            <person name="Afrizal A."/>
        </authorList>
    </citation>
    <scope>NUCLEOTIDE SEQUENCE [LARGE SCALE GENOMIC DNA]</scope>
    <source>
        <strain evidence="4 5">CLA-AA-H270</strain>
    </source>
</reference>
<comment type="caution">
    <text evidence="4">The sequence shown here is derived from an EMBL/GenBank/DDBJ whole genome shotgun (WGS) entry which is preliminary data.</text>
</comment>
<dbReference type="PANTHER" id="PTHR43633">
    <property type="entry name" value="ALCOHOL DEHYDROGENASE YQHD"/>
    <property type="match status" value="1"/>
</dbReference>
<dbReference type="Gene3D" id="1.20.1090.10">
    <property type="entry name" value="Dehydroquinate synthase-like - alpha domain"/>
    <property type="match status" value="1"/>
</dbReference>
<feature type="domain" description="Alcohol dehydrogenase iron-type/glycerol dehydrogenase GldA" evidence="2">
    <location>
        <begin position="10"/>
        <end position="178"/>
    </location>
</feature>
<dbReference type="PANTHER" id="PTHR43633:SF1">
    <property type="entry name" value="ALCOHOL DEHYDROGENASE YQHD"/>
    <property type="match status" value="1"/>
</dbReference>
<name>A0AAW4W3W7_9FIRM</name>
<dbReference type="Pfam" id="PF25137">
    <property type="entry name" value="ADH_Fe_C"/>
    <property type="match status" value="1"/>
</dbReference>